<accession>A0A7J7CS79</accession>
<dbReference type="PANTHER" id="PTHR35725">
    <property type="entry name" value="CLASSICAL ARABINOGALACTAN PROTEIN 26"/>
    <property type="match status" value="1"/>
</dbReference>
<protein>
    <submittedName>
        <fullName evidence="4">Classical arabinogalactan protein 26-like</fullName>
    </submittedName>
</protein>
<evidence type="ECO:0000313" key="4">
    <source>
        <dbReference type="EMBL" id="KAF5736921.1"/>
    </source>
</evidence>
<dbReference type="AlphaFoldDB" id="A0A7J7CS79"/>
<keyword evidence="5" id="KW-1185">Reference proteome</keyword>
<evidence type="ECO:0000256" key="3">
    <source>
        <dbReference type="SAM" id="SignalP"/>
    </source>
</evidence>
<keyword evidence="3" id="KW-0732">Signal</keyword>
<proteinExistence type="predicted"/>
<feature type="signal peptide" evidence="3">
    <location>
        <begin position="1"/>
        <end position="21"/>
    </location>
</feature>
<keyword evidence="2" id="KW-0812">Transmembrane</keyword>
<feature type="transmembrane region" description="Helical" evidence="2">
    <location>
        <begin position="94"/>
        <end position="118"/>
    </location>
</feature>
<comment type="caution">
    <text evidence="4">The sequence shown here is derived from an EMBL/GenBank/DDBJ whole genome shotgun (WGS) entry which is preliminary data.</text>
</comment>
<keyword evidence="2" id="KW-1133">Transmembrane helix</keyword>
<dbReference type="Proteomes" id="UP000593562">
    <property type="component" value="Unassembled WGS sequence"/>
</dbReference>
<dbReference type="InterPro" id="IPR039346">
    <property type="entry name" value="AGP25/26"/>
</dbReference>
<evidence type="ECO:0000256" key="2">
    <source>
        <dbReference type="SAM" id="Phobius"/>
    </source>
</evidence>
<dbReference type="InParanoid" id="A0A7J7CS79"/>
<dbReference type="PANTHER" id="PTHR35725:SF3">
    <property type="entry name" value="CLASSICAL ARABINOGALACTAN PROTEIN 25"/>
    <property type="match status" value="1"/>
</dbReference>
<feature type="compositionally biased region" description="Low complexity" evidence="1">
    <location>
        <begin position="42"/>
        <end position="65"/>
    </location>
</feature>
<organism evidence="4 5">
    <name type="scientific">Tripterygium wilfordii</name>
    <name type="common">Thunder God vine</name>
    <dbReference type="NCBI Taxonomy" id="458696"/>
    <lineage>
        <taxon>Eukaryota</taxon>
        <taxon>Viridiplantae</taxon>
        <taxon>Streptophyta</taxon>
        <taxon>Embryophyta</taxon>
        <taxon>Tracheophyta</taxon>
        <taxon>Spermatophyta</taxon>
        <taxon>Magnoliopsida</taxon>
        <taxon>eudicotyledons</taxon>
        <taxon>Gunneridae</taxon>
        <taxon>Pentapetalae</taxon>
        <taxon>rosids</taxon>
        <taxon>fabids</taxon>
        <taxon>Celastrales</taxon>
        <taxon>Celastraceae</taxon>
        <taxon>Tripterygium</taxon>
    </lineage>
</organism>
<name>A0A7J7CS79_TRIWF</name>
<keyword evidence="2" id="KW-0472">Membrane</keyword>
<sequence length="121" mass="12472">MASFWSLLLFIISFMAASISASSATLNSPPVSPFQELTPDIAPLLPTPGGVVPPTASSIPTISSDPSPPNPDELGAPGPESAFSHSGSLLASPAAVRIIVGSMKLALFFFMVLTLPLFSLF</sequence>
<evidence type="ECO:0000256" key="1">
    <source>
        <dbReference type="SAM" id="MobiDB-lite"/>
    </source>
</evidence>
<feature type="region of interest" description="Disordered" evidence="1">
    <location>
        <begin position="40"/>
        <end position="86"/>
    </location>
</feature>
<reference evidence="4 5" key="1">
    <citation type="journal article" date="2020" name="Nat. Commun.">
        <title>Genome of Tripterygium wilfordii and identification of cytochrome P450 involved in triptolide biosynthesis.</title>
        <authorList>
            <person name="Tu L."/>
            <person name="Su P."/>
            <person name="Zhang Z."/>
            <person name="Gao L."/>
            <person name="Wang J."/>
            <person name="Hu T."/>
            <person name="Zhou J."/>
            <person name="Zhang Y."/>
            <person name="Zhao Y."/>
            <person name="Liu Y."/>
            <person name="Song Y."/>
            <person name="Tong Y."/>
            <person name="Lu Y."/>
            <person name="Yang J."/>
            <person name="Xu C."/>
            <person name="Jia M."/>
            <person name="Peters R.J."/>
            <person name="Huang L."/>
            <person name="Gao W."/>
        </authorList>
    </citation>
    <scope>NUCLEOTIDE SEQUENCE [LARGE SCALE GENOMIC DNA]</scope>
    <source>
        <strain evidence="5">cv. XIE 37</strain>
        <tissue evidence="4">Leaf</tissue>
    </source>
</reference>
<gene>
    <name evidence="4" type="ORF">HS088_TW14G01076</name>
</gene>
<evidence type="ECO:0000313" key="5">
    <source>
        <dbReference type="Proteomes" id="UP000593562"/>
    </source>
</evidence>
<feature type="chain" id="PRO_5029510884" evidence="3">
    <location>
        <begin position="22"/>
        <end position="121"/>
    </location>
</feature>
<dbReference type="OrthoDB" id="1939220at2759"/>
<dbReference type="EMBL" id="JAAARO010000014">
    <property type="protein sequence ID" value="KAF5736921.1"/>
    <property type="molecule type" value="Genomic_DNA"/>
</dbReference>